<dbReference type="Proteomes" id="UP000639859">
    <property type="component" value="Unassembled WGS sequence"/>
</dbReference>
<keyword evidence="2" id="KW-1185">Reference proteome</keyword>
<accession>A0ABS0T343</accession>
<sequence length="58" mass="6352">MSETIEIPRLPLVVRPSLLAGLPGRAAIPIRQQNTWGEDLPDLVRALAPHVPAITFED</sequence>
<name>A0ABS0T343_9CAUL</name>
<evidence type="ECO:0000313" key="2">
    <source>
        <dbReference type="Proteomes" id="UP000639859"/>
    </source>
</evidence>
<gene>
    <name evidence="1" type="ORF">I4Q42_19735</name>
</gene>
<dbReference type="RefSeq" id="WP_198577804.1">
    <property type="nucleotide sequence ID" value="NZ_JADWOX010000016.1"/>
</dbReference>
<organism evidence="1 2">
    <name type="scientific">Caulobacter hibisci</name>
    <dbReference type="NCBI Taxonomy" id="2035993"/>
    <lineage>
        <taxon>Bacteria</taxon>
        <taxon>Pseudomonadati</taxon>
        <taxon>Pseudomonadota</taxon>
        <taxon>Alphaproteobacteria</taxon>
        <taxon>Caulobacterales</taxon>
        <taxon>Caulobacteraceae</taxon>
        <taxon>Caulobacter</taxon>
    </lineage>
</organism>
<evidence type="ECO:0000313" key="1">
    <source>
        <dbReference type="EMBL" id="MBI1685906.1"/>
    </source>
</evidence>
<proteinExistence type="predicted"/>
<dbReference type="EMBL" id="JADWOX010000016">
    <property type="protein sequence ID" value="MBI1685906.1"/>
    <property type="molecule type" value="Genomic_DNA"/>
</dbReference>
<reference evidence="1 2" key="1">
    <citation type="submission" date="2020-11" db="EMBL/GenBank/DDBJ databases">
        <title>genome sequence of strain KACC 18849.</title>
        <authorList>
            <person name="Gao J."/>
            <person name="Zhang X."/>
        </authorList>
    </citation>
    <scope>NUCLEOTIDE SEQUENCE [LARGE SCALE GENOMIC DNA]</scope>
    <source>
        <strain evidence="1 2">KACC 18849</strain>
    </source>
</reference>
<protein>
    <submittedName>
        <fullName evidence="1">Uncharacterized protein</fullName>
    </submittedName>
</protein>
<comment type="caution">
    <text evidence="1">The sequence shown here is derived from an EMBL/GenBank/DDBJ whole genome shotgun (WGS) entry which is preliminary data.</text>
</comment>